<dbReference type="EMBL" id="GGEC01080702">
    <property type="protein sequence ID" value="MBX61186.1"/>
    <property type="molecule type" value="Transcribed_RNA"/>
</dbReference>
<sequence length="13" mass="1571">MWGYGNWLPTAQF</sequence>
<evidence type="ECO:0000313" key="1">
    <source>
        <dbReference type="EMBL" id="MBX61186.1"/>
    </source>
</evidence>
<protein>
    <submittedName>
        <fullName evidence="1">Uncharacterized protein</fullName>
    </submittedName>
</protein>
<accession>A0A2P2Q2E8</accession>
<reference evidence="1" key="1">
    <citation type="submission" date="2018-02" db="EMBL/GenBank/DDBJ databases">
        <title>Rhizophora mucronata_Transcriptome.</title>
        <authorList>
            <person name="Meera S.P."/>
            <person name="Sreeshan A."/>
            <person name="Augustine A."/>
        </authorList>
    </citation>
    <scope>NUCLEOTIDE SEQUENCE</scope>
    <source>
        <tissue evidence="1">Leaf</tissue>
    </source>
</reference>
<proteinExistence type="predicted"/>
<organism evidence="1">
    <name type="scientific">Rhizophora mucronata</name>
    <name type="common">Asiatic mangrove</name>
    <dbReference type="NCBI Taxonomy" id="61149"/>
    <lineage>
        <taxon>Eukaryota</taxon>
        <taxon>Viridiplantae</taxon>
        <taxon>Streptophyta</taxon>
        <taxon>Embryophyta</taxon>
        <taxon>Tracheophyta</taxon>
        <taxon>Spermatophyta</taxon>
        <taxon>Magnoliopsida</taxon>
        <taxon>eudicotyledons</taxon>
        <taxon>Gunneridae</taxon>
        <taxon>Pentapetalae</taxon>
        <taxon>rosids</taxon>
        <taxon>fabids</taxon>
        <taxon>Malpighiales</taxon>
        <taxon>Rhizophoraceae</taxon>
        <taxon>Rhizophora</taxon>
    </lineage>
</organism>
<name>A0A2P2Q2E8_RHIMU</name>